<feature type="domain" description="M23ase beta-sheet core" evidence="3">
    <location>
        <begin position="229"/>
        <end position="323"/>
    </location>
</feature>
<evidence type="ECO:0000313" key="4">
    <source>
        <dbReference type="EMBL" id="CAG7643959.1"/>
    </source>
</evidence>
<organism evidence="4 5">
    <name type="scientific">Paenibacillus solanacearum</name>
    <dbReference type="NCBI Taxonomy" id="2048548"/>
    <lineage>
        <taxon>Bacteria</taxon>
        <taxon>Bacillati</taxon>
        <taxon>Bacillota</taxon>
        <taxon>Bacilli</taxon>
        <taxon>Bacillales</taxon>
        <taxon>Paenibacillaceae</taxon>
        <taxon>Paenibacillus</taxon>
    </lineage>
</organism>
<dbReference type="RefSeq" id="WP_218094309.1">
    <property type="nucleotide sequence ID" value="NZ_CAJVAS010000026.1"/>
</dbReference>
<name>A0A916K4Y7_9BACL</name>
<comment type="caution">
    <text evidence="4">The sequence shown here is derived from an EMBL/GenBank/DDBJ whole genome shotgun (WGS) entry which is preliminary data.</text>
</comment>
<dbReference type="Proteomes" id="UP000693672">
    <property type="component" value="Unassembled WGS sequence"/>
</dbReference>
<dbReference type="PANTHER" id="PTHR21666">
    <property type="entry name" value="PEPTIDASE-RELATED"/>
    <property type="match status" value="1"/>
</dbReference>
<keyword evidence="2" id="KW-1133">Transmembrane helix</keyword>
<evidence type="ECO:0000256" key="1">
    <source>
        <dbReference type="SAM" id="Coils"/>
    </source>
</evidence>
<dbReference type="EMBL" id="CAJVAS010000026">
    <property type="protein sequence ID" value="CAG7643959.1"/>
    <property type="molecule type" value="Genomic_DNA"/>
</dbReference>
<protein>
    <recommendedName>
        <fullName evidence="3">M23ase beta-sheet core domain-containing protein</fullName>
    </recommendedName>
</protein>
<dbReference type="GO" id="GO:0004222">
    <property type="term" value="F:metalloendopeptidase activity"/>
    <property type="evidence" value="ECO:0007669"/>
    <property type="project" value="TreeGrafter"/>
</dbReference>
<dbReference type="InterPro" id="IPR050570">
    <property type="entry name" value="Cell_wall_metabolism_enzyme"/>
</dbReference>
<keyword evidence="5" id="KW-1185">Reference proteome</keyword>
<feature type="coiled-coil region" evidence="1">
    <location>
        <begin position="80"/>
        <end position="117"/>
    </location>
</feature>
<reference evidence="4" key="1">
    <citation type="submission" date="2021-06" db="EMBL/GenBank/DDBJ databases">
        <authorList>
            <person name="Criscuolo A."/>
        </authorList>
    </citation>
    <scope>NUCLEOTIDE SEQUENCE</scope>
    <source>
        <strain evidence="4">CIP111600</strain>
    </source>
</reference>
<dbReference type="PANTHER" id="PTHR21666:SF270">
    <property type="entry name" value="MUREIN HYDROLASE ACTIVATOR ENVC"/>
    <property type="match status" value="1"/>
</dbReference>
<proteinExistence type="predicted"/>
<feature type="transmembrane region" description="Helical" evidence="2">
    <location>
        <begin position="31"/>
        <end position="51"/>
    </location>
</feature>
<dbReference type="FunFam" id="2.70.70.10:FF:000006">
    <property type="entry name" value="M23 family peptidase"/>
    <property type="match status" value="1"/>
</dbReference>
<evidence type="ECO:0000256" key="2">
    <source>
        <dbReference type="SAM" id="Phobius"/>
    </source>
</evidence>
<keyword evidence="2" id="KW-0812">Transmembrane</keyword>
<keyword evidence="2" id="KW-0472">Membrane</keyword>
<keyword evidence="1" id="KW-0175">Coiled coil</keyword>
<dbReference type="Pfam" id="PF01551">
    <property type="entry name" value="Peptidase_M23"/>
    <property type="match status" value="1"/>
</dbReference>
<dbReference type="CDD" id="cd12797">
    <property type="entry name" value="M23_peptidase"/>
    <property type="match status" value="1"/>
</dbReference>
<gene>
    <name evidence="4" type="ORF">PAESOLCIP111_04589</name>
</gene>
<accession>A0A916K4Y7</accession>
<evidence type="ECO:0000313" key="5">
    <source>
        <dbReference type="Proteomes" id="UP000693672"/>
    </source>
</evidence>
<sequence>MKLNWGKNKLTFVIIPDNAHRPVVQLRFTPLVLYGAAVVLLGLLLWSLYVYGLRIESLSANAMMLQTDLNGKTSQFVQEMAVKNKTIEQLQTEVIRLSEQAKEVQTKIEEVKKLEEDLRSITGGEPSQAVASATPGNSDYASRGLGLGGEMIPVKPEDIVKLSEETMVQLGGLTEQMSELQVHLAQTREEVLHKQHLQRITPDMWPIDSRTITSPFGYRKDPFTFRLSFHSGLDIAERENTRVKVTADGVVESTGYDNSRGNNILVDHSNGIKTWYMHLNKILVSQGDKVSKGDYIGLVGSTGRSTGSHLHYEVLKQGQSVDPRPYLK</sequence>
<dbReference type="AlphaFoldDB" id="A0A916K4Y7"/>
<dbReference type="InterPro" id="IPR016047">
    <property type="entry name" value="M23ase_b-sheet_dom"/>
</dbReference>
<evidence type="ECO:0000259" key="3">
    <source>
        <dbReference type="Pfam" id="PF01551"/>
    </source>
</evidence>